<dbReference type="GO" id="GO:0004601">
    <property type="term" value="F:peroxidase activity"/>
    <property type="evidence" value="ECO:0007669"/>
    <property type="project" value="UniProtKB-KW"/>
</dbReference>
<dbReference type="Gene3D" id="1.10.640.10">
    <property type="entry name" value="Haem peroxidase domain superfamily, animal type"/>
    <property type="match status" value="1"/>
</dbReference>
<accession>A0AAV4WUA6</accession>
<keyword evidence="1" id="KW-0560">Oxidoreductase</keyword>
<gene>
    <name evidence="3" type="primary">pxdn_8</name>
    <name evidence="3" type="ORF">CEXT_289461</name>
</gene>
<dbReference type="PROSITE" id="PS50292">
    <property type="entry name" value="PEROXIDASE_3"/>
    <property type="match status" value="1"/>
</dbReference>
<sequence>MPQLQFVEEPCGFHQIVKKATARQGTKEPNPESIPPHASTLSYFVDTTTSSAKSLARLIQHRPSTIHNIRSLLFLTFFQRLCRRRASTSFQAHSTPSTDPELDASIVPTSTAHLQHDMDIPSFQEESPKSILTTEERGRDLVKRLLLHTIRIQIRDSDDIRNYLYRRLYLNQSAGLDLAAASITYRGRDHGIAGYTYYLNYLFNITIYTFNDLRKMLPPKSVDLPGRPFMRGFVGPTFGAILGQQYKRVKFGDRYWFEHASQAGSFTPEQLVEIKRTSLARILCETTRIRKIQMEPFETLHQIQNRADQEIASVIYVC</sequence>
<keyword evidence="1" id="KW-0575">Peroxidase</keyword>
<reference evidence="3 4" key="1">
    <citation type="submission" date="2021-06" db="EMBL/GenBank/DDBJ databases">
        <title>Caerostris extrusa draft genome.</title>
        <authorList>
            <person name="Kono N."/>
            <person name="Arakawa K."/>
        </authorList>
    </citation>
    <scope>NUCLEOTIDE SEQUENCE [LARGE SCALE GENOMIC DNA]</scope>
</reference>
<dbReference type="SUPFAM" id="SSF48113">
    <property type="entry name" value="Heme-dependent peroxidases"/>
    <property type="match status" value="1"/>
</dbReference>
<dbReference type="AlphaFoldDB" id="A0AAV4WUA6"/>
<dbReference type="EMBL" id="BPLR01016654">
    <property type="protein sequence ID" value="GIY85394.1"/>
    <property type="molecule type" value="Genomic_DNA"/>
</dbReference>
<dbReference type="InterPro" id="IPR037120">
    <property type="entry name" value="Haem_peroxidase_sf_animal"/>
</dbReference>
<evidence type="ECO:0000313" key="3">
    <source>
        <dbReference type="EMBL" id="GIY85394.1"/>
    </source>
</evidence>
<dbReference type="Proteomes" id="UP001054945">
    <property type="component" value="Unassembled WGS sequence"/>
</dbReference>
<name>A0AAV4WUA6_CAEEX</name>
<dbReference type="PANTHER" id="PTHR11475">
    <property type="entry name" value="OXIDASE/PEROXIDASE"/>
    <property type="match status" value="1"/>
</dbReference>
<dbReference type="InterPro" id="IPR019791">
    <property type="entry name" value="Haem_peroxidase_animal"/>
</dbReference>
<evidence type="ECO:0000256" key="1">
    <source>
        <dbReference type="ARBA" id="ARBA00022559"/>
    </source>
</evidence>
<keyword evidence="4" id="KW-1185">Reference proteome</keyword>
<evidence type="ECO:0000256" key="2">
    <source>
        <dbReference type="SAM" id="MobiDB-lite"/>
    </source>
</evidence>
<feature type="region of interest" description="Disordered" evidence="2">
    <location>
        <begin position="20"/>
        <end position="39"/>
    </location>
</feature>
<protein>
    <submittedName>
        <fullName evidence="3">Peroxidasin</fullName>
    </submittedName>
</protein>
<organism evidence="3 4">
    <name type="scientific">Caerostris extrusa</name>
    <name type="common">Bark spider</name>
    <name type="synonym">Caerostris bankana</name>
    <dbReference type="NCBI Taxonomy" id="172846"/>
    <lineage>
        <taxon>Eukaryota</taxon>
        <taxon>Metazoa</taxon>
        <taxon>Ecdysozoa</taxon>
        <taxon>Arthropoda</taxon>
        <taxon>Chelicerata</taxon>
        <taxon>Arachnida</taxon>
        <taxon>Araneae</taxon>
        <taxon>Araneomorphae</taxon>
        <taxon>Entelegynae</taxon>
        <taxon>Araneoidea</taxon>
        <taxon>Araneidae</taxon>
        <taxon>Caerostris</taxon>
    </lineage>
</organism>
<dbReference type="GO" id="GO:0020037">
    <property type="term" value="F:heme binding"/>
    <property type="evidence" value="ECO:0007669"/>
    <property type="project" value="InterPro"/>
</dbReference>
<dbReference type="Pfam" id="PF03098">
    <property type="entry name" value="An_peroxidase"/>
    <property type="match status" value="2"/>
</dbReference>
<proteinExistence type="predicted"/>
<dbReference type="PANTHER" id="PTHR11475:SF143">
    <property type="entry name" value="PUTATIVE-RELATED"/>
    <property type="match status" value="1"/>
</dbReference>
<dbReference type="InterPro" id="IPR010255">
    <property type="entry name" value="Haem_peroxidase_sf"/>
</dbReference>
<evidence type="ECO:0000313" key="4">
    <source>
        <dbReference type="Proteomes" id="UP001054945"/>
    </source>
</evidence>
<dbReference type="GO" id="GO:0006979">
    <property type="term" value="P:response to oxidative stress"/>
    <property type="evidence" value="ECO:0007669"/>
    <property type="project" value="InterPro"/>
</dbReference>
<comment type="caution">
    <text evidence="3">The sequence shown here is derived from an EMBL/GenBank/DDBJ whole genome shotgun (WGS) entry which is preliminary data.</text>
</comment>